<dbReference type="Proteomes" id="UP000442707">
    <property type="component" value="Unassembled WGS sequence"/>
</dbReference>
<comment type="caution">
    <text evidence="2">The sequence shown here is derived from an EMBL/GenBank/DDBJ whole genome shotgun (WGS) entry which is preliminary data.</text>
</comment>
<dbReference type="RefSeq" id="WP_150956854.1">
    <property type="nucleotide sequence ID" value="NZ_VZRB01000040.1"/>
</dbReference>
<dbReference type="AlphaFoldDB" id="A0A6H9UQU3"/>
<evidence type="ECO:0000313" key="2">
    <source>
        <dbReference type="EMBL" id="KAB1140614.1"/>
    </source>
</evidence>
<evidence type="ECO:0000259" key="1">
    <source>
        <dbReference type="Pfam" id="PF04149"/>
    </source>
</evidence>
<dbReference type="InterPro" id="IPR007278">
    <property type="entry name" value="DUF397"/>
</dbReference>
<name>A0A6H9UQU3_9ACTN</name>
<feature type="domain" description="DUF397" evidence="1">
    <location>
        <begin position="11"/>
        <end position="64"/>
    </location>
</feature>
<proteinExistence type="predicted"/>
<keyword evidence="3" id="KW-1185">Reference proteome</keyword>
<protein>
    <submittedName>
        <fullName evidence="2">DUF397 domain-containing protein</fullName>
    </submittedName>
</protein>
<reference evidence="2 3" key="1">
    <citation type="submission" date="2019-09" db="EMBL/GenBank/DDBJ databases">
        <title>Screening of Novel Bioactive Compounds from Soil-Associated.</title>
        <authorList>
            <person name="Zhao S."/>
        </authorList>
    </citation>
    <scope>NUCLEOTIDE SEQUENCE [LARGE SCALE GENOMIC DNA]</scope>
    <source>
        <strain evidence="2 3">HIT-DPA4</strain>
    </source>
</reference>
<dbReference type="Pfam" id="PF04149">
    <property type="entry name" value="DUF397"/>
    <property type="match status" value="1"/>
</dbReference>
<organism evidence="2 3">
    <name type="scientific">Streptomyces luteolifulvus</name>
    <dbReference type="NCBI Taxonomy" id="2615112"/>
    <lineage>
        <taxon>Bacteria</taxon>
        <taxon>Bacillati</taxon>
        <taxon>Actinomycetota</taxon>
        <taxon>Actinomycetes</taxon>
        <taxon>Kitasatosporales</taxon>
        <taxon>Streptomycetaceae</taxon>
        <taxon>Streptomyces</taxon>
    </lineage>
</organism>
<sequence length="68" mass="7295">MTRTPDLSTTAWRKSSYSEGGANDCVEVADGYPGIVPVRDSKAPDGSLLVFAATSWASFLTQVKSELR</sequence>
<accession>A0A6H9UQU3</accession>
<evidence type="ECO:0000313" key="3">
    <source>
        <dbReference type="Proteomes" id="UP000442707"/>
    </source>
</evidence>
<gene>
    <name evidence="2" type="ORF">F7R91_35655</name>
</gene>
<dbReference type="EMBL" id="VZRB01000040">
    <property type="protein sequence ID" value="KAB1140614.1"/>
    <property type="molecule type" value="Genomic_DNA"/>
</dbReference>